<organism evidence="1 2">
    <name type="scientific">Planotetraspora mira</name>
    <dbReference type="NCBI Taxonomy" id="58121"/>
    <lineage>
        <taxon>Bacteria</taxon>
        <taxon>Bacillati</taxon>
        <taxon>Actinomycetota</taxon>
        <taxon>Actinomycetes</taxon>
        <taxon>Streptosporangiales</taxon>
        <taxon>Streptosporangiaceae</taxon>
        <taxon>Planotetraspora</taxon>
    </lineage>
</organism>
<evidence type="ECO:0000313" key="2">
    <source>
        <dbReference type="Proteomes" id="UP000650628"/>
    </source>
</evidence>
<comment type="caution">
    <text evidence="1">The sequence shown here is derived from an EMBL/GenBank/DDBJ whole genome shotgun (WGS) entry which is preliminary data.</text>
</comment>
<evidence type="ECO:0000313" key="1">
    <source>
        <dbReference type="EMBL" id="GII34338.1"/>
    </source>
</evidence>
<gene>
    <name evidence="1" type="ORF">Pmi06nite_77800</name>
</gene>
<name>A0A8J3XFB8_9ACTN</name>
<dbReference type="Proteomes" id="UP000650628">
    <property type="component" value="Unassembled WGS sequence"/>
</dbReference>
<sequence>MFGNGVEQRVLVLEEPIDGRRLHADRLRDRTGGDRACALLTQELRRALDDVRSRLSPAGAIRPHLCHVSKDNEILLSLLLTLVAFKSFQR</sequence>
<dbReference type="AlphaFoldDB" id="A0A8J3XFB8"/>
<proteinExistence type="predicted"/>
<protein>
    <submittedName>
        <fullName evidence="1">Uncharacterized protein</fullName>
    </submittedName>
</protein>
<accession>A0A8J3XFB8</accession>
<dbReference type="EMBL" id="BOOO01000049">
    <property type="protein sequence ID" value="GII34338.1"/>
    <property type="molecule type" value="Genomic_DNA"/>
</dbReference>
<keyword evidence="2" id="KW-1185">Reference proteome</keyword>
<reference evidence="1 2" key="1">
    <citation type="submission" date="2021-01" db="EMBL/GenBank/DDBJ databases">
        <title>Whole genome shotgun sequence of Planotetraspora mira NBRC 15435.</title>
        <authorList>
            <person name="Komaki H."/>
            <person name="Tamura T."/>
        </authorList>
    </citation>
    <scope>NUCLEOTIDE SEQUENCE [LARGE SCALE GENOMIC DNA]</scope>
    <source>
        <strain evidence="1 2">NBRC 15435</strain>
    </source>
</reference>